<reference evidence="2 3" key="1">
    <citation type="submission" date="2019-08" db="EMBL/GenBank/DDBJ databases">
        <authorList>
            <person name="Wang G."/>
            <person name="Xu Z."/>
        </authorList>
    </citation>
    <scope>NUCLEOTIDE SEQUENCE [LARGE SCALE GENOMIC DNA]</scope>
    <source>
        <strain evidence="2 3">ZX</strain>
    </source>
</reference>
<keyword evidence="3" id="KW-1185">Reference proteome</keyword>
<dbReference type="NCBIfam" id="NF035944">
    <property type="entry name" value="PEPxxWA-CTERM"/>
    <property type="match status" value="1"/>
</dbReference>
<dbReference type="Proteomes" id="UP000322077">
    <property type="component" value="Unassembled WGS sequence"/>
</dbReference>
<evidence type="ECO:0000313" key="2">
    <source>
        <dbReference type="EMBL" id="TZG27410.1"/>
    </source>
</evidence>
<evidence type="ECO:0000259" key="1">
    <source>
        <dbReference type="Pfam" id="PF07589"/>
    </source>
</evidence>
<protein>
    <submittedName>
        <fullName evidence="2">PEP-CTERM sorting domain-containing protein</fullName>
    </submittedName>
</protein>
<sequence length="369" mass="38409">MAASRAELAFECSAGSRRRDCALRHFRLSPQQIFFVQRGFRGLIMMGIKRAALAAMAAFTIAGSAQAALVEYVQNGGFENLSLINSGTWGAAGSSVAAGNYQIGDLSDQGAILGGTGGVTPTGWSTSGYNFVFQANTADSAATGALTNFSGGTGPDDRFSLNGPGQAVNPVNNGFVGESPAGGAFLVMDSNLVDTSGIGNLTLPISQQLTGLTAGNMYKVSFYWAAAQQYGFTGETFEGFRVGLGDSVIPTNSGPNEQFDDTEANIENLPACSFCRDTGFVVNPDQGFTDWQKVDFYFTASNSTQVLSFLATGGPQGQPPFSLLDGISVTDAPEPATWAMMLIGFGAVGGALRRRGGKLLPTQRPALAA</sequence>
<dbReference type="Pfam" id="PF07589">
    <property type="entry name" value="PEP-CTERM"/>
    <property type="match status" value="1"/>
</dbReference>
<evidence type="ECO:0000313" key="3">
    <source>
        <dbReference type="Proteomes" id="UP000322077"/>
    </source>
</evidence>
<dbReference type="AlphaFoldDB" id="A0A5D9C8J0"/>
<feature type="domain" description="Ice-binding protein C-terminal" evidence="1">
    <location>
        <begin position="332"/>
        <end position="355"/>
    </location>
</feature>
<dbReference type="NCBIfam" id="TIGR02595">
    <property type="entry name" value="PEP_CTERM"/>
    <property type="match status" value="1"/>
</dbReference>
<organism evidence="2 3">
    <name type="scientific">Sphingomonas montanisoli</name>
    <dbReference type="NCBI Taxonomy" id="2606412"/>
    <lineage>
        <taxon>Bacteria</taxon>
        <taxon>Pseudomonadati</taxon>
        <taxon>Pseudomonadota</taxon>
        <taxon>Alphaproteobacteria</taxon>
        <taxon>Sphingomonadales</taxon>
        <taxon>Sphingomonadaceae</taxon>
        <taxon>Sphingomonas</taxon>
    </lineage>
</organism>
<name>A0A5D9C8J0_9SPHN</name>
<comment type="caution">
    <text evidence="2">The sequence shown here is derived from an EMBL/GenBank/DDBJ whole genome shotgun (WGS) entry which is preliminary data.</text>
</comment>
<dbReference type="InterPro" id="IPR013424">
    <property type="entry name" value="Ice-binding_C"/>
</dbReference>
<accession>A0A5D9C8J0</accession>
<gene>
    <name evidence="2" type="ORF">FYJ91_07395</name>
</gene>
<dbReference type="EMBL" id="VTOU01000002">
    <property type="protein sequence ID" value="TZG27410.1"/>
    <property type="molecule type" value="Genomic_DNA"/>
</dbReference>
<proteinExistence type="predicted"/>